<sequence length="567" mass="59086">MVATTPPELPTARPRMTWDVWGDASDARRLPAVARFIAGRVLPGEPHPVPRVASPALTPSRLDETDLEALREAAVTATDAASRALHLGGKSTPDLLARRSELVQPAPDAIVLPASHAEVAAVLRICDARGIAVVPFGGGTSVVGGVEPQAGAHRAVVALDLVRTAGLLSFDETSLLATFGAGTTGPQAEELLAAHGCTLGHFPQSFRYASLGGFAATRSSGQASSGYGRFDELVHALRAATPAGDLELGRAPASAAGPDLRELLLGSEGAFGVITEVTLRVRRMPAATLYGAWRFRDFADGAQALRALAQRGIHPAVVRLSDRVETRINAALGGHVSRLRGCLAVATFEGATKREARAVRDATAAVFAQHHGRDRGPGPARSWERGRFAAPALRDPLLDIGVLAETLETATTWAGLTALKHAVTRALDESLSAEGTKPIVMCHISHIYPAGASLYFTVIAALTAEPGPQWRRAKDAATRAIVAAGGTITHHHAVGRDHRPYLESEIGPLGVRVLEAVKATLDPSGIMNPGALLLAPPAAARDISDVVPPPQDADVRDVSAGAAEGLS</sequence>
<dbReference type="PANTHER" id="PTHR46568:SF1">
    <property type="entry name" value="ALKYLDIHYDROXYACETONEPHOSPHATE SYNTHASE, PEROXISOMAL"/>
    <property type="match status" value="1"/>
</dbReference>
<dbReference type="InterPro" id="IPR016169">
    <property type="entry name" value="FAD-bd_PCMH_sub2"/>
</dbReference>
<accession>A0ABZ0SNE3</accession>
<evidence type="ECO:0000259" key="5">
    <source>
        <dbReference type="PROSITE" id="PS51387"/>
    </source>
</evidence>
<dbReference type="InterPro" id="IPR016164">
    <property type="entry name" value="FAD-linked_Oxase-like_C"/>
</dbReference>
<evidence type="ECO:0000313" key="6">
    <source>
        <dbReference type="EMBL" id="WPR90881.1"/>
    </source>
</evidence>
<dbReference type="Gene3D" id="3.30.465.10">
    <property type="match status" value="1"/>
</dbReference>
<reference evidence="6 7" key="1">
    <citation type="submission" date="2023-11" db="EMBL/GenBank/DDBJ databases">
        <title>Genome sequence of Microbacterium rhizosphaerae KACC 19337.</title>
        <authorList>
            <person name="Choi H."/>
            <person name="Kim S."/>
            <person name="Kim Y."/>
            <person name="Kwon S.-W."/>
            <person name="Heo J."/>
        </authorList>
    </citation>
    <scope>NUCLEOTIDE SEQUENCE [LARGE SCALE GENOMIC DNA]</scope>
    <source>
        <strain evidence="6 7">KACC 19337</strain>
    </source>
</reference>
<dbReference type="InterPro" id="IPR004113">
    <property type="entry name" value="FAD-bd_oxidored_4_C"/>
</dbReference>
<dbReference type="Pfam" id="PF01565">
    <property type="entry name" value="FAD_binding_4"/>
    <property type="match status" value="1"/>
</dbReference>
<comment type="similarity">
    <text evidence="1">Belongs to the FAD-binding oxidoreductase/transferase type 4 family.</text>
</comment>
<feature type="domain" description="FAD-binding PCMH-type" evidence="5">
    <location>
        <begin position="103"/>
        <end position="284"/>
    </location>
</feature>
<name>A0ABZ0SNE3_9MICO</name>
<dbReference type="InterPro" id="IPR025650">
    <property type="entry name" value="Alkyl-DHAP_Synthase"/>
</dbReference>
<keyword evidence="3" id="KW-0274">FAD</keyword>
<dbReference type="EMBL" id="CP139368">
    <property type="protein sequence ID" value="WPR90881.1"/>
    <property type="molecule type" value="Genomic_DNA"/>
</dbReference>
<evidence type="ECO:0000256" key="1">
    <source>
        <dbReference type="ARBA" id="ARBA00008000"/>
    </source>
</evidence>
<dbReference type="InterPro" id="IPR016166">
    <property type="entry name" value="FAD-bd_PCMH"/>
</dbReference>
<evidence type="ECO:0000256" key="2">
    <source>
        <dbReference type="ARBA" id="ARBA00022630"/>
    </source>
</evidence>
<keyword evidence="2" id="KW-0285">Flavoprotein</keyword>
<dbReference type="PROSITE" id="PS51387">
    <property type="entry name" value="FAD_PCMH"/>
    <property type="match status" value="1"/>
</dbReference>
<evidence type="ECO:0000313" key="7">
    <source>
        <dbReference type="Proteomes" id="UP001323798"/>
    </source>
</evidence>
<gene>
    <name evidence="6" type="ORF">SM116_06185</name>
</gene>
<feature type="region of interest" description="Disordered" evidence="4">
    <location>
        <begin position="543"/>
        <end position="567"/>
    </location>
</feature>
<evidence type="ECO:0000256" key="4">
    <source>
        <dbReference type="SAM" id="MobiDB-lite"/>
    </source>
</evidence>
<dbReference type="InterPro" id="IPR036318">
    <property type="entry name" value="FAD-bd_PCMH-like_sf"/>
</dbReference>
<dbReference type="InterPro" id="IPR006094">
    <property type="entry name" value="Oxid_FAD_bind_N"/>
</dbReference>
<keyword evidence="7" id="KW-1185">Reference proteome</keyword>
<organism evidence="6 7">
    <name type="scientific">Microbacterium rhizosphaerae</name>
    <dbReference type="NCBI Taxonomy" id="1678237"/>
    <lineage>
        <taxon>Bacteria</taxon>
        <taxon>Bacillati</taxon>
        <taxon>Actinomycetota</taxon>
        <taxon>Actinomycetes</taxon>
        <taxon>Micrococcales</taxon>
        <taxon>Microbacteriaceae</taxon>
        <taxon>Microbacterium</taxon>
    </lineage>
</organism>
<dbReference type="Gene3D" id="1.10.45.10">
    <property type="entry name" value="Vanillyl-alcohol Oxidase, Chain A, domain 4"/>
    <property type="match status" value="1"/>
</dbReference>
<dbReference type="PANTHER" id="PTHR46568">
    <property type="entry name" value="ALKYLDIHYDROXYACETONEPHOSPHATE SYNTHASE, PEROXISOMAL"/>
    <property type="match status" value="1"/>
</dbReference>
<dbReference type="Gene3D" id="3.30.300.330">
    <property type="match status" value="1"/>
</dbReference>
<dbReference type="RefSeq" id="WP_320943584.1">
    <property type="nucleotide sequence ID" value="NZ_BAABEU010000004.1"/>
</dbReference>
<dbReference type="SUPFAM" id="SSF55103">
    <property type="entry name" value="FAD-linked oxidases, C-terminal domain"/>
    <property type="match status" value="1"/>
</dbReference>
<dbReference type="Pfam" id="PF02913">
    <property type="entry name" value="FAD-oxidase_C"/>
    <property type="match status" value="1"/>
</dbReference>
<protein>
    <submittedName>
        <fullName evidence="6">FAD-binding oxidoreductase</fullName>
    </submittedName>
</protein>
<dbReference type="InterPro" id="IPR016171">
    <property type="entry name" value="Vanillyl_alc_oxidase_C-sub2"/>
</dbReference>
<evidence type="ECO:0000256" key="3">
    <source>
        <dbReference type="ARBA" id="ARBA00022827"/>
    </source>
</evidence>
<dbReference type="SUPFAM" id="SSF56176">
    <property type="entry name" value="FAD-binding/transporter-associated domain-like"/>
    <property type="match status" value="1"/>
</dbReference>
<proteinExistence type="inferred from homology"/>
<dbReference type="Proteomes" id="UP001323798">
    <property type="component" value="Chromosome"/>
</dbReference>
<dbReference type="Gene3D" id="3.30.70.3450">
    <property type="match status" value="1"/>
</dbReference>